<feature type="compositionally biased region" description="Basic and acidic residues" evidence="1">
    <location>
        <begin position="433"/>
        <end position="442"/>
    </location>
</feature>
<dbReference type="RefSeq" id="XP_069231903.1">
    <property type="nucleotide sequence ID" value="XM_069371307.1"/>
</dbReference>
<dbReference type="Proteomes" id="UP000803884">
    <property type="component" value="Unassembled WGS sequence"/>
</dbReference>
<feature type="region of interest" description="Disordered" evidence="1">
    <location>
        <begin position="389"/>
        <end position="442"/>
    </location>
</feature>
<evidence type="ECO:0000313" key="3">
    <source>
        <dbReference type="Proteomes" id="UP000803884"/>
    </source>
</evidence>
<keyword evidence="3" id="KW-1185">Reference proteome</keyword>
<feature type="region of interest" description="Disordered" evidence="1">
    <location>
        <begin position="139"/>
        <end position="194"/>
    </location>
</feature>
<dbReference type="GeneID" id="96004145"/>
<accession>A0AB34KZF3</accession>
<organism evidence="2 3">
    <name type="scientific">Cladosporium halotolerans</name>
    <dbReference type="NCBI Taxonomy" id="1052096"/>
    <lineage>
        <taxon>Eukaryota</taxon>
        <taxon>Fungi</taxon>
        <taxon>Dikarya</taxon>
        <taxon>Ascomycota</taxon>
        <taxon>Pezizomycotina</taxon>
        <taxon>Dothideomycetes</taxon>
        <taxon>Dothideomycetidae</taxon>
        <taxon>Cladosporiales</taxon>
        <taxon>Cladosporiaceae</taxon>
        <taxon>Cladosporium</taxon>
    </lineage>
</organism>
<reference evidence="2 3" key="1">
    <citation type="journal article" date="2020" name="Microbiol. Resour. Announc.">
        <title>Draft Genome Sequence of a Cladosporium Species Isolated from the Mesophotic Ascidian Didemnum maculosum.</title>
        <authorList>
            <person name="Gioti A."/>
            <person name="Siaperas R."/>
            <person name="Nikolaivits E."/>
            <person name="Le Goff G."/>
            <person name="Ouazzani J."/>
            <person name="Kotoulas G."/>
            <person name="Topakas E."/>
        </authorList>
    </citation>
    <scope>NUCLEOTIDE SEQUENCE [LARGE SCALE GENOMIC DNA]</scope>
    <source>
        <strain evidence="2 3">TM138-S3</strain>
    </source>
</reference>
<dbReference type="EMBL" id="JAAQHG020000006">
    <property type="protein sequence ID" value="KAL1588798.1"/>
    <property type="molecule type" value="Genomic_DNA"/>
</dbReference>
<gene>
    <name evidence="2" type="ORF">WHR41_02701</name>
</gene>
<feature type="compositionally biased region" description="Polar residues" evidence="1">
    <location>
        <begin position="143"/>
        <end position="154"/>
    </location>
</feature>
<dbReference type="AlphaFoldDB" id="A0AB34KZF3"/>
<evidence type="ECO:0000313" key="2">
    <source>
        <dbReference type="EMBL" id="KAL1588798.1"/>
    </source>
</evidence>
<proteinExistence type="predicted"/>
<sequence>MNYPSQKVTSASHKQPALEIQHLELLTRLGHPHDQASPQATEPFWQQAPEVAHPNAYYYPESDTYTLTPQYHAYLPTMTSGPVVIGFKSQYASPNAKTRDTPVKRPREIVKVYLDDEYVGEISLGVMVRFSKFAKSVFPKPPQANNEEPQSKASDGSKVINKDAPANGDASSKSKSWADMVESEVEQTKESVPVEAVATASTALHSTESPAAPELPEPKALNIGVDGAWVQPDISVARHILNWMEQNKRTRNNEPLLPLTPAPFSKITLRALVDTYTGVLAFDLAPFPRDLRHEILGRLTQYPAGAKQMQYLYEHLPVHDPIINRMVTSFFEHSEGGRYTQVQLNAIYAYVNDGAGDEGELAHHFERVRRNRIRKNKRENAMEKLREGFEDFAGPMRDALPDGGEEAAQGGEGHGRRRNRREQQAKGNAKGEASSEAKGKGN</sequence>
<comment type="caution">
    <text evidence="2">The sequence shown here is derived from an EMBL/GenBank/DDBJ whole genome shotgun (WGS) entry which is preliminary data.</text>
</comment>
<name>A0AB34KZF3_9PEZI</name>
<evidence type="ECO:0000256" key="1">
    <source>
        <dbReference type="SAM" id="MobiDB-lite"/>
    </source>
</evidence>
<protein>
    <submittedName>
        <fullName evidence="2">Uncharacterized protein</fullName>
    </submittedName>
</protein>